<dbReference type="GO" id="GO:0005507">
    <property type="term" value="F:copper ion binding"/>
    <property type="evidence" value="ECO:0007669"/>
    <property type="project" value="InterPro"/>
</dbReference>
<dbReference type="InterPro" id="IPR018152">
    <property type="entry name" value="SOD_Cu/Zn_BS"/>
</dbReference>
<name>A0A2T4I6T6_9SPHN</name>
<keyword evidence="5" id="KW-1185">Reference proteome</keyword>
<reference evidence="4 5" key="1">
    <citation type="submission" date="2017-11" db="EMBL/GenBank/DDBJ databases">
        <title>Sphingomonas oleivorans sp. nov., isolated from oil-contaminated soil.</title>
        <authorList>
            <person name="Wang L."/>
            <person name="Chen L."/>
        </authorList>
    </citation>
    <scope>NUCLEOTIDE SEQUENCE [LARGE SCALE GENOMIC DNA]</scope>
    <source>
        <strain evidence="4 5">K101</strain>
    </source>
</reference>
<dbReference type="InterPro" id="IPR001424">
    <property type="entry name" value="SOD_Cu_Zn_dom"/>
</dbReference>
<dbReference type="GO" id="GO:0004784">
    <property type="term" value="F:superoxide dismutase activity"/>
    <property type="evidence" value="ECO:0007669"/>
    <property type="project" value="UniProtKB-EC"/>
</dbReference>
<dbReference type="AlphaFoldDB" id="A0A2T4I6T6"/>
<dbReference type="PANTHER" id="PTHR10003">
    <property type="entry name" value="SUPEROXIDE DISMUTASE CU-ZN -RELATED"/>
    <property type="match status" value="1"/>
</dbReference>
<feature type="domain" description="Superoxide dismutase copper/zinc binding" evidence="3">
    <location>
        <begin position="40"/>
        <end position="170"/>
    </location>
</feature>
<dbReference type="EC" id="1.15.1.1" evidence="2"/>
<evidence type="ECO:0000313" key="4">
    <source>
        <dbReference type="EMBL" id="PTD26348.1"/>
    </source>
</evidence>
<evidence type="ECO:0000256" key="1">
    <source>
        <dbReference type="ARBA" id="ARBA00010457"/>
    </source>
</evidence>
<comment type="caution">
    <text evidence="4">The sequence shown here is derived from an EMBL/GenBank/DDBJ whole genome shotgun (WGS) entry which is preliminary data.</text>
</comment>
<dbReference type="CDD" id="cd00305">
    <property type="entry name" value="Cu-Zn_Superoxide_Dismutase"/>
    <property type="match status" value="1"/>
</dbReference>
<organism evidence="4 5">
    <name type="scientific">Edaphosphingomonas fennica</name>
    <dbReference type="NCBI Taxonomy" id="114404"/>
    <lineage>
        <taxon>Bacteria</taxon>
        <taxon>Pseudomonadati</taxon>
        <taxon>Pseudomonadota</taxon>
        <taxon>Alphaproteobacteria</taxon>
        <taxon>Sphingomonadales</taxon>
        <taxon>Rhizorhabdaceae</taxon>
        <taxon>Edaphosphingomonas</taxon>
    </lineage>
</organism>
<comment type="cofactor">
    <cofactor evidence="2">
        <name>Zn(2+)</name>
        <dbReference type="ChEBI" id="CHEBI:29105"/>
    </cofactor>
    <text evidence="2">Binds 1 zinc ion per subunit.</text>
</comment>
<gene>
    <name evidence="4" type="ORF">CV103_04435</name>
</gene>
<evidence type="ECO:0000256" key="2">
    <source>
        <dbReference type="RuleBase" id="RU000393"/>
    </source>
</evidence>
<comment type="catalytic activity">
    <reaction evidence="2">
        <text>2 superoxide + 2 H(+) = H2O2 + O2</text>
        <dbReference type="Rhea" id="RHEA:20696"/>
        <dbReference type="ChEBI" id="CHEBI:15378"/>
        <dbReference type="ChEBI" id="CHEBI:15379"/>
        <dbReference type="ChEBI" id="CHEBI:16240"/>
        <dbReference type="ChEBI" id="CHEBI:18421"/>
        <dbReference type="EC" id="1.15.1.1"/>
    </reaction>
</comment>
<dbReference type="SUPFAM" id="SSF49329">
    <property type="entry name" value="Cu,Zn superoxide dismutase-like"/>
    <property type="match status" value="1"/>
</dbReference>
<keyword evidence="2" id="KW-0479">Metal-binding</keyword>
<dbReference type="Gene3D" id="2.60.40.200">
    <property type="entry name" value="Superoxide dismutase, copper/zinc binding domain"/>
    <property type="match status" value="1"/>
</dbReference>
<evidence type="ECO:0000259" key="3">
    <source>
        <dbReference type="Pfam" id="PF00080"/>
    </source>
</evidence>
<protein>
    <recommendedName>
        <fullName evidence="2">Superoxide dismutase [Cu-Zn]</fullName>
        <ecNumber evidence="2">1.15.1.1</ecNumber>
    </recommendedName>
</protein>
<dbReference type="EMBL" id="PHHF01000018">
    <property type="protein sequence ID" value="PTD26348.1"/>
    <property type="molecule type" value="Genomic_DNA"/>
</dbReference>
<comment type="similarity">
    <text evidence="1 2">Belongs to the Cu-Zn superoxide dismutase family.</text>
</comment>
<accession>A0A2T4I6T6</accession>
<keyword evidence="2" id="KW-0186">Copper</keyword>
<dbReference type="Proteomes" id="UP000241206">
    <property type="component" value="Unassembled WGS sequence"/>
</dbReference>
<comment type="cofactor">
    <cofactor evidence="2">
        <name>Cu cation</name>
        <dbReference type="ChEBI" id="CHEBI:23378"/>
    </cofactor>
    <text evidence="2">Binds 1 copper ion per subunit.</text>
</comment>
<keyword evidence="2" id="KW-0560">Oxidoreductase</keyword>
<keyword evidence="2" id="KW-0862">Zinc</keyword>
<dbReference type="InterPro" id="IPR036423">
    <property type="entry name" value="SOD-like_Cu/Zn_dom_sf"/>
</dbReference>
<comment type="function">
    <text evidence="2">Destroys radicals which are normally produced within the cells and which are toxic to biological systems.</text>
</comment>
<dbReference type="Pfam" id="PF00080">
    <property type="entry name" value="Sod_Cu"/>
    <property type="match status" value="1"/>
</dbReference>
<proteinExistence type="inferred from homology"/>
<dbReference type="PROSITE" id="PS00332">
    <property type="entry name" value="SOD_CU_ZN_2"/>
    <property type="match status" value="1"/>
</dbReference>
<evidence type="ECO:0000313" key="5">
    <source>
        <dbReference type="Proteomes" id="UP000241206"/>
    </source>
</evidence>
<sequence>MAGMLGACATSGAGGGAEPPAPAATTASVALAGPDGASLGSATLTQLDGGVRVAVEGQGLPPGAHGLHLHMVGLCEGPGFVSAGTHWNPTHMVHGKDAQGGPHWGDLPNLIVGTDGAGRVEATIPGARLTGGDNPLIDADGAALVVHASPDDYRTDPTGNSGGRIACGVVVPN</sequence>
<dbReference type="InterPro" id="IPR024134">
    <property type="entry name" value="SOD_Cu/Zn_/chaperone"/>
</dbReference>